<dbReference type="eggNOG" id="COG2227">
    <property type="taxonomic scope" value="Bacteria"/>
</dbReference>
<dbReference type="EMBL" id="AVGG01000022">
    <property type="protein sequence ID" value="ESU25970.1"/>
    <property type="molecule type" value="Genomic_DNA"/>
</dbReference>
<dbReference type="CDD" id="cd02440">
    <property type="entry name" value="AdoMet_MTases"/>
    <property type="match status" value="1"/>
</dbReference>
<accession>V6SNG8</accession>
<dbReference type="InterPro" id="IPR029063">
    <property type="entry name" value="SAM-dependent_MTases_sf"/>
</dbReference>
<gene>
    <name evidence="2" type="ORF">FLJC2902T_29830</name>
</gene>
<evidence type="ECO:0000313" key="2">
    <source>
        <dbReference type="EMBL" id="ESU25970.1"/>
    </source>
</evidence>
<dbReference type="Proteomes" id="UP000018004">
    <property type="component" value="Unassembled WGS sequence"/>
</dbReference>
<dbReference type="SUPFAM" id="SSF53335">
    <property type="entry name" value="S-adenosyl-L-methionine-dependent methyltransferases"/>
    <property type="match status" value="1"/>
</dbReference>
<dbReference type="PATRIC" id="fig|1341181.4.peg.2933"/>
<dbReference type="AlphaFoldDB" id="V6SNG8"/>
<feature type="domain" description="Methyltransferase type 11" evidence="1">
    <location>
        <begin position="40"/>
        <end position="124"/>
    </location>
</feature>
<sequence length="231" mass="27672">MENKPSFYHNNRRFYNWVVYDVADEFITKYSNHYQGVLYDLGCGTKPYEEYFKQFCNSYVGVDWSNTLHDLKADIVVDLNKVFPIDDEVADTLVSFSVMEHLCEPQLFLNESYRILKKDGVFVLQVPFMWHVHEEPFDFYRYTIYGLKYMFEKAGYTNIEVEASTGFWVNWFLKLNYQLIRVLPGNSLKKKLLRSVLKPFVKYNQKLAVYLDRRWPKTDKETQGYWVVAKK</sequence>
<dbReference type="OrthoDB" id="9805171at2"/>
<organism evidence="2 3">
    <name type="scientific">Flavobacterium limnosediminis JC2902</name>
    <dbReference type="NCBI Taxonomy" id="1341181"/>
    <lineage>
        <taxon>Bacteria</taxon>
        <taxon>Pseudomonadati</taxon>
        <taxon>Bacteroidota</taxon>
        <taxon>Flavobacteriia</taxon>
        <taxon>Flavobacteriales</taxon>
        <taxon>Flavobacteriaceae</taxon>
        <taxon>Flavobacterium</taxon>
    </lineage>
</organism>
<protein>
    <recommendedName>
        <fullName evidence="1">Methyltransferase type 11 domain-containing protein</fullName>
    </recommendedName>
</protein>
<keyword evidence="3" id="KW-1185">Reference proteome</keyword>
<evidence type="ECO:0000313" key="3">
    <source>
        <dbReference type="Proteomes" id="UP000018004"/>
    </source>
</evidence>
<dbReference type="STRING" id="1341181.FLJC2902T_29830"/>
<dbReference type="RefSeq" id="WP_023580523.1">
    <property type="nucleotide sequence ID" value="NZ_AVGG01000022.1"/>
</dbReference>
<reference evidence="2 3" key="1">
    <citation type="submission" date="2013-08" db="EMBL/GenBank/DDBJ databases">
        <title>Flavobacterium limnosediminis JC2902 genome sequencing.</title>
        <authorList>
            <person name="Lee K."/>
            <person name="Yi H."/>
            <person name="Park S."/>
            <person name="Chun J."/>
        </authorList>
    </citation>
    <scope>NUCLEOTIDE SEQUENCE [LARGE SCALE GENOMIC DNA]</scope>
    <source>
        <strain evidence="2 3">JC2902</strain>
    </source>
</reference>
<comment type="caution">
    <text evidence="2">The sequence shown here is derived from an EMBL/GenBank/DDBJ whole genome shotgun (WGS) entry which is preliminary data.</text>
</comment>
<dbReference type="GO" id="GO:0008757">
    <property type="term" value="F:S-adenosylmethionine-dependent methyltransferase activity"/>
    <property type="evidence" value="ECO:0007669"/>
    <property type="project" value="InterPro"/>
</dbReference>
<evidence type="ECO:0000259" key="1">
    <source>
        <dbReference type="Pfam" id="PF08241"/>
    </source>
</evidence>
<proteinExistence type="predicted"/>
<dbReference type="Pfam" id="PF08241">
    <property type="entry name" value="Methyltransf_11"/>
    <property type="match status" value="1"/>
</dbReference>
<dbReference type="InterPro" id="IPR013216">
    <property type="entry name" value="Methyltransf_11"/>
</dbReference>
<name>V6SNG8_9FLAO</name>
<dbReference type="Gene3D" id="3.40.50.150">
    <property type="entry name" value="Vaccinia Virus protein VP39"/>
    <property type="match status" value="1"/>
</dbReference>